<dbReference type="SUPFAM" id="SSF53098">
    <property type="entry name" value="Ribonuclease H-like"/>
    <property type="match status" value="1"/>
</dbReference>
<dbReference type="eggNOG" id="COG5018">
    <property type="taxonomic scope" value="Bacteria"/>
</dbReference>
<gene>
    <name evidence="5" type="ordered locus">Clole_2221</name>
</gene>
<dbReference type="STRING" id="642492.Clole_2221"/>
<keyword evidence="3 5" id="KW-0269">Exonuclease</keyword>
<dbReference type="EMBL" id="CP002582">
    <property type="protein sequence ID" value="ADZ83931.1"/>
    <property type="molecule type" value="Genomic_DNA"/>
</dbReference>
<dbReference type="GO" id="GO:0000175">
    <property type="term" value="F:3'-5'-RNA exonuclease activity"/>
    <property type="evidence" value="ECO:0007669"/>
    <property type="project" value="InterPro"/>
</dbReference>
<dbReference type="InterPro" id="IPR013520">
    <property type="entry name" value="Ribonucl_H"/>
</dbReference>
<accession>F2JRL0</accession>
<dbReference type="InterPro" id="IPR051274">
    <property type="entry name" value="3-5_Exoribonuclease"/>
</dbReference>
<dbReference type="Pfam" id="PF00929">
    <property type="entry name" value="RNase_T"/>
    <property type="match status" value="1"/>
</dbReference>
<dbReference type="HOGENOM" id="CLU_037266_3_1_9"/>
<evidence type="ECO:0000259" key="4">
    <source>
        <dbReference type="SMART" id="SM00479"/>
    </source>
</evidence>
<dbReference type="SMART" id="SM00479">
    <property type="entry name" value="EXOIII"/>
    <property type="match status" value="1"/>
</dbReference>
<keyword evidence="6" id="KW-1185">Reference proteome</keyword>
<dbReference type="PANTHER" id="PTHR23044:SF61">
    <property type="entry name" value="3'-5' EXORIBONUCLEASE 1-RELATED"/>
    <property type="match status" value="1"/>
</dbReference>
<dbReference type="InterPro" id="IPR036397">
    <property type="entry name" value="RNaseH_sf"/>
</dbReference>
<dbReference type="PANTHER" id="PTHR23044">
    <property type="entry name" value="3'-5' EXONUCLEASE ERI1-RELATED"/>
    <property type="match status" value="1"/>
</dbReference>
<keyword evidence="1" id="KW-0540">Nuclease</keyword>
<evidence type="ECO:0000256" key="3">
    <source>
        <dbReference type="ARBA" id="ARBA00022839"/>
    </source>
</evidence>
<evidence type="ECO:0000256" key="1">
    <source>
        <dbReference type="ARBA" id="ARBA00022722"/>
    </source>
</evidence>
<name>F2JRL0_CELLD</name>
<feature type="domain" description="Exonuclease" evidence="4">
    <location>
        <begin position="2"/>
        <end position="188"/>
    </location>
</feature>
<dbReference type="CDD" id="cd06133">
    <property type="entry name" value="ERI-1_3'hExo_like"/>
    <property type="match status" value="1"/>
</dbReference>
<dbReference type="Proteomes" id="UP000008467">
    <property type="component" value="Chromosome"/>
</dbReference>
<evidence type="ECO:0000313" key="6">
    <source>
        <dbReference type="Proteomes" id="UP000008467"/>
    </source>
</evidence>
<dbReference type="InterPro" id="IPR047201">
    <property type="entry name" value="ERI-1_3'hExo-like"/>
</dbReference>
<dbReference type="KEGG" id="cle:Clole_2221"/>
<proteinExistence type="predicted"/>
<dbReference type="Gene3D" id="3.30.420.10">
    <property type="entry name" value="Ribonuclease H-like superfamily/Ribonuclease H"/>
    <property type="match status" value="1"/>
</dbReference>
<evidence type="ECO:0000313" key="5">
    <source>
        <dbReference type="EMBL" id="ADZ83931.1"/>
    </source>
</evidence>
<evidence type="ECO:0000256" key="2">
    <source>
        <dbReference type="ARBA" id="ARBA00022801"/>
    </source>
</evidence>
<organism evidence="5 6">
    <name type="scientific">Cellulosilyticum lentocellum (strain ATCC 49066 / DSM 5427 / NCIMB 11756 / RHM5)</name>
    <name type="common">Clostridium lentocellum</name>
    <dbReference type="NCBI Taxonomy" id="642492"/>
    <lineage>
        <taxon>Bacteria</taxon>
        <taxon>Bacillati</taxon>
        <taxon>Bacillota</taxon>
        <taxon>Clostridia</taxon>
        <taxon>Lachnospirales</taxon>
        <taxon>Cellulosilyticaceae</taxon>
        <taxon>Cellulosilyticum</taxon>
    </lineage>
</organism>
<protein>
    <submittedName>
        <fullName evidence="5">Exonuclease RNase T and DNA polymerase III</fullName>
    </submittedName>
</protein>
<dbReference type="InterPro" id="IPR012337">
    <property type="entry name" value="RNaseH-like_sf"/>
</dbReference>
<dbReference type="AlphaFoldDB" id="F2JRL0"/>
<keyword evidence="2" id="KW-0378">Hydrolase</keyword>
<reference evidence="5 6" key="1">
    <citation type="journal article" date="2011" name="J. Bacteriol.">
        <title>Complete genome sequence of the cellulose-degrading bacterium Cellulosilyticum lentocellum.</title>
        <authorList>
            <consortium name="US DOE Joint Genome Institute"/>
            <person name="Miller D.A."/>
            <person name="Suen G."/>
            <person name="Bruce D."/>
            <person name="Copeland A."/>
            <person name="Cheng J.F."/>
            <person name="Detter C."/>
            <person name="Goodwin L.A."/>
            <person name="Han C.S."/>
            <person name="Hauser L.J."/>
            <person name="Land M.L."/>
            <person name="Lapidus A."/>
            <person name="Lucas S."/>
            <person name="Meincke L."/>
            <person name="Pitluck S."/>
            <person name="Tapia R."/>
            <person name="Teshima H."/>
            <person name="Woyke T."/>
            <person name="Fox B.G."/>
            <person name="Angert E.R."/>
            <person name="Currie C.R."/>
        </authorList>
    </citation>
    <scope>NUCLEOTIDE SEQUENCE [LARGE SCALE GENOMIC DNA]</scope>
    <source>
        <strain evidence="6">ATCC 49066 / DSM 5427 / NCIMB 11756 / RHM5</strain>
    </source>
</reference>
<dbReference type="RefSeq" id="WP_013657225.1">
    <property type="nucleotide sequence ID" value="NC_015275.1"/>
</dbReference>
<dbReference type="GO" id="GO:0003676">
    <property type="term" value="F:nucleic acid binding"/>
    <property type="evidence" value="ECO:0007669"/>
    <property type="project" value="InterPro"/>
</dbReference>
<sequence length="248" mass="28900">MNYIVFDLEFNQDFSARKDVVNKENPYTFEIIQIGAVKLDENFHTIDTFNRLIKPTIYEEMNPFVSYLTGITIEQLAQEESFSEVYKAYIEFIGSRKAICCIWGTSDMKILFKNILYHKLDPAPFPRMFINIQPYTSIYLGLPSKKLLRLQDAVNMLQIPTSTAFHLALSDAYYTAEIFKKVYQPSITPNCYDPYEASKLSRPAKKHIDFDALIKQFVKMYHRPMTEEEQAIIKVAYQMGKTGQFLID</sequence>